<feature type="compositionally biased region" description="Low complexity" evidence="5">
    <location>
        <begin position="1757"/>
        <end position="1784"/>
    </location>
</feature>
<dbReference type="PANTHER" id="PTHR22619">
    <property type="entry name" value="ZINC FINGER SWIM DOMAIN CONTAINING PROTEIN 4, 5, 6"/>
    <property type="match status" value="1"/>
</dbReference>
<dbReference type="GO" id="GO:0008270">
    <property type="term" value="F:zinc ion binding"/>
    <property type="evidence" value="ECO:0007669"/>
    <property type="project" value="UniProtKB-KW"/>
</dbReference>
<feature type="region of interest" description="Disordered" evidence="5">
    <location>
        <begin position="1635"/>
        <end position="1659"/>
    </location>
</feature>
<dbReference type="InterPro" id="IPR048370">
    <property type="entry name" value="ZSWIM4-8_C"/>
</dbReference>
<feature type="compositionally biased region" description="Basic and acidic residues" evidence="5">
    <location>
        <begin position="586"/>
        <end position="595"/>
    </location>
</feature>
<gene>
    <name evidence="7" type="ORF">RRG08_001299</name>
</gene>
<feature type="compositionally biased region" description="Basic and acidic residues" evidence="5">
    <location>
        <begin position="1097"/>
        <end position="1106"/>
    </location>
</feature>
<name>A0AAE1B4N5_9GAST</name>
<dbReference type="InterPro" id="IPR057945">
    <property type="entry name" value="TPR_ZSWIM8"/>
</dbReference>
<dbReference type="Proteomes" id="UP001283361">
    <property type="component" value="Unassembled WGS sequence"/>
</dbReference>
<feature type="region of interest" description="Disordered" evidence="5">
    <location>
        <begin position="1064"/>
        <end position="1179"/>
    </location>
</feature>
<evidence type="ECO:0000256" key="5">
    <source>
        <dbReference type="SAM" id="MobiDB-lite"/>
    </source>
</evidence>
<feature type="region of interest" description="Disordered" evidence="5">
    <location>
        <begin position="1191"/>
        <end position="1268"/>
    </location>
</feature>
<feature type="compositionally biased region" description="Low complexity" evidence="5">
    <location>
        <begin position="1228"/>
        <end position="1249"/>
    </location>
</feature>
<keyword evidence="3" id="KW-0862">Zinc</keyword>
<feature type="compositionally biased region" description="Polar residues" evidence="5">
    <location>
        <begin position="1524"/>
        <end position="1547"/>
    </location>
</feature>
<dbReference type="GO" id="GO:0031462">
    <property type="term" value="C:Cul2-RING ubiquitin ligase complex"/>
    <property type="evidence" value="ECO:0007669"/>
    <property type="project" value="TreeGrafter"/>
</dbReference>
<keyword evidence="8" id="KW-1185">Reference proteome</keyword>
<evidence type="ECO:0000256" key="4">
    <source>
        <dbReference type="PROSITE-ProRule" id="PRU00325"/>
    </source>
</evidence>
<evidence type="ECO:0000259" key="6">
    <source>
        <dbReference type="PROSITE" id="PS50966"/>
    </source>
</evidence>
<feature type="region of interest" description="Disordered" evidence="5">
    <location>
        <begin position="710"/>
        <end position="756"/>
    </location>
</feature>
<comment type="caution">
    <text evidence="7">The sequence shown here is derived from an EMBL/GenBank/DDBJ whole genome shotgun (WGS) entry which is preliminary data.</text>
</comment>
<keyword evidence="2 4" id="KW-0863">Zinc-finger</keyword>
<dbReference type="InterPro" id="IPR007527">
    <property type="entry name" value="Znf_SWIM"/>
</dbReference>
<evidence type="ECO:0000256" key="2">
    <source>
        <dbReference type="ARBA" id="ARBA00022771"/>
    </source>
</evidence>
<evidence type="ECO:0000313" key="7">
    <source>
        <dbReference type="EMBL" id="KAK3798537.1"/>
    </source>
</evidence>
<feature type="compositionally biased region" description="Polar residues" evidence="5">
    <location>
        <begin position="1145"/>
        <end position="1162"/>
    </location>
</feature>
<dbReference type="Pfam" id="PF21055">
    <property type="entry name" value="ZSWIM4-8_C"/>
    <property type="match status" value="1"/>
</dbReference>
<feature type="region of interest" description="Disordered" evidence="5">
    <location>
        <begin position="1754"/>
        <end position="1784"/>
    </location>
</feature>
<feature type="compositionally biased region" description="Polar residues" evidence="5">
    <location>
        <begin position="1198"/>
        <end position="1217"/>
    </location>
</feature>
<reference evidence="7" key="1">
    <citation type="journal article" date="2023" name="G3 (Bethesda)">
        <title>A reference genome for the long-term kleptoplast-retaining sea slug Elysia crispata morphotype clarki.</title>
        <authorList>
            <person name="Eastman K.E."/>
            <person name="Pendleton A.L."/>
            <person name="Shaikh M.A."/>
            <person name="Suttiyut T."/>
            <person name="Ogas R."/>
            <person name="Tomko P."/>
            <person name="Gavelis G."/>
            <person name="Widhalm J.R."/>
            <person name="Wisecaver J.H."/>
        </authorList>
    </citation>
    <scope>NUCLEOTIDE SEQUENCE</scope>
    <source>
        <strain evidence="7">ECLA1</strain>
    </source>
</reference>
<feature type="region of interest" description="Disordered" evidence="5">
    <location>
        <begin position="549"/>
        <end position="615"/>
    </location>
</feature>
<protein>
    <recommendedName>
        <fullName evidence="6">SWIM-type domain-containing protein</fullName>
    </recommendedName>
</protein>
<feature type="region of interest" description="Disordered" evidence="5">
    <location>
        <begin position="830"/>
        <end position="852"/>
    </location>
</feature>
<proteinExistence type="predicted"/>
<evidence type="ECO:0000256" key="3">
    <source>
        <dbReference type="ARBA" id="ARBA00022833"/>
    </source>
</evidence>
<dbReference type="PROSITE" id="PS50966">
    <property type="entry name" value="ZF_SWIM"/>
    <property type="match status" value="1"/>
</dbReference>
<organism evidence="7 8">
    <name type="scientific">Elysia crispata</name>
    <name type="common">lettuce slug</name>
    <dbReference type="NCBI Taxonomy" id="231223"/>
    <lineage>
        <taxon>Eukaryota</taxon>
        <taxon>Metazoa</taxon>
        <taxon>Spiralia</taxon>
        <taxon>Lophotrochozoa</taxon>
        <taxon>Mollusca</taxon>
        <taxon>Gastropoda</taxon>
        <taxon>Heterobranchia</taxon>
        <taxon>Euthyneura</taxon>
        <taxon>Panpulmonata</taxon>
        <taxon>Sacoglossa</taxon>
        <taxon>Placobranchoidea</taxon>
        <taxon>Plakobranchidae</taxon>
        <taxon>Elysia</taxon>
    </lineage>
</organism>
<feature type="domain" description="SWIM-type" evidence="6">
    <location>
        <begin position="163"/>
        <end position="199"/>
    </location>
</feature>
<feature type="compositionally biased region" description="Basic and acidic residues" evidence="5">
    <location>
        <begin position="1250"/>
        <end position="1260"/>
    </location>
</feature>
<keyword evidence="1" id="KW-0479">Metal-binding</keyword>
<evidence type="ECO:0000256" key="1">
    <source>
        <dbReference type="ARBA" id="ARBA00022723"/>
    </source>
</evidence>
<sequence>MDLMLDLENWECEADRLSFEDSPFEEDSLCSIGSESENVANNWRGWKRQNGGPNVGSNKERQVTPLAELSAKAVACYIPFEVVEHFPKPIPEPIQLRIAFWSFPESEEDIRLYSCLANGSADEFTKGESLYKSKCVKDTLQIGFHLSGTVSQNVAQGQGKGSFNVAVVFDRRRISSCTCTCGSSAFWCSHVVALCLFRIHQAGSVCLRAPVSESLSRLHRDQLQKFAQYLISELPQQILPTAQQILDELLSSQETAMNTVCGAPDPTAGPSASEQTSWSLDESALHANIKNTLVKFCIPTPIVFSDVNYLTASAPPAATEWQILLRSLRGREPEGMWNLLSIVREMFRRHDSNSVPLLEILTDEVLQCEQILIWWFMTKVPSSNNATAAHCRGSNIGIATQNAASSLCEEMVTLWRLGALNPKLSPYQRKDMLSKFRDWHISTIEKVRKARSNTSNPPKKGEVETFPGFKPAVEACALTWEDYPIPGVTYSEKDGSRFFYHFGSNKPHDSDAKKPSRVQPVTVCSQDIIISDNPNRVLNHVQRAQYMVGAGGSGHSRTGDVRQSTPSRRDSGHDGAMSSGSEGFCEPERGCRDSDSSGDSKGMFSRSNSLEEVEPLQGGAITSSKTTSSSLPQDLSCIISGTSKLSMSGRRASLNSNVFDETLHLDLTPNVNPKKDQRENVSSLLRACSFPPESQSGAFAAAPALSCSSSSSSSTATSSLHGFKEPQPEQSDLSANPQPSAQANQSESNEVHQQQRGDEYQIYFYDTKAKSVDNAEKKKKDKTEEPNMFAGLRSVEHMQDVLFSRAEALHAHGHTKEACRIAQKLGEEMLDNPPDLLSESASAPTPKSKKKKALTNISMLASALLSKATFLCSVLCEDEECHHLAFKIGMFGIELARPPASNKALEVKLAHQESELLQLLKRISPSPREIEEIKFKAEQLRDGTLRSRGGALLPLSLASFIFDVLCVPTDMMYTAEEKLGFEAAVVALGMKANIAEADHQLLCESTRRQKGEIATAMLVHYKDDQVKLSLIMDKLLDKEMHQQYKAPSMINYLSGHKLPAASVHGSLGATSSSSYRRDGGSTSGGSNGSNSSNHRSQGLDRSHMAERGSAGANVTGTDRNTWREERMDSGASTDNTLTPMGASANPLTNGGTRPKTTFSLRYTSGRDTDSSAMEEEDDSKALEAKIRCMGMKKKPSQGMASIDSSAPETTSSDNSPTLVRRNFGKHQGPGSDSGSSGESDSLGSSSSGDKGARAAPRDNESPPSPCLARMLLPQGMIDSRGQVGGKNIRYKGRQRHVPTVPNQPSEAAYHFMFELAKTVLQKAGGSSSTSLFTQPSSTTSHTGPHRNLHLCAFQIGLYALGLSNCVSPNWLSRTYSSHVSWITGQAMEIGSAAIRMIIDTWEGHLTPPEAASLADRASRGRDPAMVRVAAELALSCLPHAHALNPTEVQQALYQCKEQSRDMLEKACLAVETAAEGGGVFPEVLFDVARQWYELSEEASQNSPDSVDGSDSSSHTLRARRESGSPASHASTDPGSSSSDRASPNNGNPAAMHHHYTQVGILASSHNNVGGGGQSPPHSQAQIVGVPVTSSPQIIQSASASPHHHLPPQAVVLLPGGPPQVAGPHHHFMQPFNYAPPGPPFSTHHHHHQFGASQSPQHHQAAAAALHLNHCLHTTAYVASYTYPGQSSSTTGFPSLPPGMFHHAPGISAASGGGSGSSQLRSLPPTVHVFTSQQQQHHHHHPTAAMHSLHHPVEVVTSSPPAGQQQQGNNPSASQQQMQQGSNSNNRNMQAAVLLPPQMQAVPSTHNQMQLNYLMATFRVGMLAMETLSRRVHDDRPMTKYSRNPPYGEDVKWLLSVAIKLGTTFLQQFCASAVNAVVSPFVLYDLAMEAARFLARNNPTHVPTQLRSNILNSLFQKCLQMFMQCAHQRIHHINNSDYDEFVSIVCNARNAFYLAPGGIVQFNELLQSLRRSKSCRKELWQRIVNGLASGSV</sequence>
<dbReference type="EMBL" id="JAWDGP010000666">
    <property type="protein sequence ID" value="KAK3798537.1"/>
    <property type="molecule type" value="Genomic_DNA"/>
</dbReference>
<feature type="region of interest" description="Disordered" evidence="5">
    <location>
        <begin position="1703"/>
        <end position="1722"/>
    </location>
</feature>
<dbReference type="Pfam" id="PF04434">
    <property type="entry name" value="SWIM"/>
    <property type="match status" value="1"/>
</dbReference>
<feature type="compositionally biased region" description="Low complexity" evidence="5">
    <location>
        <begin position="1502"/>
        <end position="1513"/>
    </location>
</feature>
<feature type="compositionally biased region" description="Low complexity" evidence="5">
    <location>
        <begin position="710"/>
        <end position="719"/>
    </location>
</feature>
<accession>A0AAE1B4N5</accession>
<feature type="region of interest" description="Disordered" evidence="5">
    <location>
        <begin position="1496"/>
        <end position="1551"/>
    </location>
</feature>
<feature type="compositionally biased region" description="Polar residues" evidence="5">
    <location>
        <begin position="728"/>
        <end position="748"/>
    </location>
</feature>
<dbReference type="PANTHER" id="PTHR22619:SF1">
    <property type="entry name" value="ZINC FINGER SWIM DOMAIN-CONTAINING PROTEIN 8"/>
    <property type="match status" value="1"/>
</dbReference>
<evidence type="ECO:0000313" key="8">
    <source>
        <dbReference type="Proteomes" id="UP001283361"/>
    </source>
</evidence>
<dbReference type="Pfam" id="PF25572">
    <property type="entry name" value="TPR_ZSWIM8"/>
    <property type="match status" value="1"/>
</dbReference>